<evidence type="ECO:0000256" key="8">
    <source>
        <dbReference type="ARBA" id="ARBA00023152"/>
    </source>
</evidence>
<feature type="domain" description="Hexokinase C-terminal" evidence="13">
    <location>
        <begin position="232"/>
        <end position="475"/>
    </location>
</feature>
<reference evidence="14" key="1">
    <citation type="journal article" date="2016" name="BMC Evol. Biol.">
        <title>Heme pathway evolution in kinetoplastid protists.</title>
        <authorList>
            <person name="Cenci U."/>
            <person name="Moog D."/>
            <person name="Curtis B.A."/>
            <person name="Tanifuji G."/>
            <person name="Eme L."/>
            <person name="Lukes J."/>
            <person name="Archibald J.M."/>
        </authorList>
    </citation>
    <scope>NUCLEOTIDE SEQUENCE</scope>
    <source>
        <strain evidence="14">SMB-60</strain>
    </source>
</reference>
<evidence type="ECO:0000256" key="5">
    <source>
        <dbReference type="ARBA" id="ARBA00022741"/>
    </source>
</evidence>
<dbReference type="PANTHER" id="PTHR19443">
    <property type="entry name" value="HEXOKINASE"/>
    <property type="match status" value="1"/>
</dbReference>
<dbReference type="GO" id="GO:0008865">
    <property type="term" value="F:fructokinase activity"/>
    <property type="evidence" value="ECO:0007669"/>
    <property type="project" value="TreeGrafter"/>
</dbReference>
<evidence type="ECO:0000256" key="6">
    <source>
        <dbReference type="ARBA" id="ARBA00022777"/>
    </source>
</evidence>
<comment type="catalytic activity">
    <reaction evidence="9">
        <text>a D-hexose + ATP = a D-hexose 6-phosphate + ADP + H(+)</text>
        <dbReference type="Rhea" id="RHEA:22740"/>
        <dbReference type="ChEBI" id="CHEBI:4194"/>
        <dbReference type="ChEBI" id="CHEBI:15378"/>
        <dbReference type="ChEBI" id="CHEBI:30616"/>
        <dbReference type="ChEBI" id="CHEBI:229467"/>
        <dbReference type="ChEBI" id="CHEBI:456216"/>
        <dbReference type="EC" id="2.7.1.1"/>
    </reaction>
    <physiologicalReaction direction="left-to-right" evidence="9">
        <dbReference type="Rhea" id="RHEA:22741"/>
    </physiologicalReaction>
</comment>
<dbReference type="GO" id="GO:0005524">
    <property type="term" value="F:ATP binding"/>
    <property type="evidence" value="ECO:0007669"/>
    <property type="project" value="UniProtKB-UniRule"/>
</dbReference>
<evidence type="ECO:0000313" key="14">
    <source>
        <dbReference type="EMBL" id="ANB27671.1"/>
    </source>
</evidence>
<dbReference type="GO" id="GO:0006006">
    <property type="term" value="P:glucose metabolic process"/>
    <property type="evidence" value="ECO:0007669"/>
    <property type="project" value="TreeGrafter"/>
</dbReference>
<evidence type="ECO:0000256" key="2">
    <source>
        <dbReference type="ARBA" id="ARBA00005028"/>
    </source>
</evidence>
<dbReference type="InterPro" id="IPR022673">
    <property type="entry name" value="Hexokinase_C"/>
</dbReference>
<keyword evidence="5 11" id="KW-0547">Nucleotide-binding</keyword>
<dbReference type="UniPathway" id="UPA00109">
    <property type="reaction ID" value="UER00180"/>
</dbReference>
<dbReference type="Pfam" id="PF03727">
    <property type="entry name" value="Hexokinase_2"/>
    <property type="match status" value="1"/>
</dbReference>
<dbReference type="InterPro" id="IPR043129">
    <property type="entry name" value="ATPase_NBD"/>
</dbReference>
<dbReference type="GO" id="GO:0006096">
    <property type="term" value="P:glycolytic process"/>
    <property type="evidence" value="ECO:0007669"/>
    <property type="project" value="UniProtKB-UniPathway"/>
</dbReference>
<accession>A0A167HD48</accession>
<dbReference type="GO" id="GO:0005739">
    <property type="term" value="C:mitochondrion"/>
    <property type="evidence" value="ECO:0007669"/>
    <property type="project" value="TreeGrafter"/>
</dbReference>
<dbReference type="InterPro" id="IPR022672">
    <property type="entry name" value="Hexokinase_N"/>
</dbReference>
<evidence type="ECO:0000256" key="7">
    <source>
        <dbReference type="ARBA" id="ARBA00022840"/>
    </source>
</evidence>
<comment type="pathway">
    <text evidence="2">Carbohydrate metabolism; hexose metabolism.</text>
</comment>
<dbReference type="PANTHER" id="PTHR19443:SF16">
    <property type="entry name" value="HEXOKINASE TYPE 1-RELATED"/>
    <property type="match status" value="1"/>
</dbReference>
<dbReference type="EMBL" id="KU609025">
    <property type="protein sequence ID" value="ANB27671.1"/>
    <property type="molecule type" value="mRNA"/>
</dbReference>
<name>A0A167HD48_9EUGL</name>
<keyword evidence="7 11" id="KW-0067">ATP-binding</keyword>
<evidence type="ECO:0000256" key="9">
    <source>
        <dbReference type="ARBA" id="ARBA00044613"/>
    </source>
</evidence>
<evidence type="ECO:0000256" key="1">
    <source>
        <dbReference type="ARBA" id="ARBA00004888"/>
    </source>
</evidence>
<feature type="domain" description="Hexokinase N-terminal" evidence="12">
    <location>
        <begin position="25"/>
        <end position="223"/>
    </location>
</feature>
<evidence type="ECO:0000259" key="12">
    <source>
        <dbReference type="Pfam" id="PF00349"/>
    </source>
</evidence>
<dbReference type="Gene3D" id="3.30.420.40">
    <property type="match status" value="1"/>
</dbReference>
<dbReference type="AlphaFoldDB" id="A0A167HD48"/>
<keyword evidence="4 11" id="KW-0808">Transferase</keyword>
<dbReference type="InterPro" id="IPR001312">
    <property type="entry name" value="Hexokinase"/>
</dbReference>
<protein>
    <recommendedName>
        <fullName evidence="11">Phosphotransferase</fullName>
        <ecNumber evidence="11">2.7.1.-</ecNumber>
    </recommendedName>
</protein>
<dbReference type="GO" id="GO:0004340">
    <property type="term" value="F:glucokinase activity"/>
    <property type="evidence" value="ECO:0007669"/>
    <property type="project" value="TreeGrafter"/>
</dbReference>
<dbReference type="GO" id="GO:0005829">
    <property type="term" value="C:cytosol"/>
    <property type="evidence" value="ECO:0007669"/>
    <property type="project" value="TreeGrafter"/>
</dbReference>
<sequence length="476" mass="53421">MQNRVSILTSHLADIDSLLPVLRARQFFNLSDSYLRYIQLYMEGEMEKGLRQDGLGTLPMLPSYVLKPKRDQVNMSGVFYAIDMGGTNLRVLRIHVDGKGSSIAQPTQLAFEIPVRFLSATAAELFNFIGNCVAKFTRAHPDDHQEALRSKKRISVGFTFSFPTIQKGLAVGQLLNWTKGFKTTGMEGANVVQLLQRGVEANGIDFLQVVALCNDTVGTLIAKYLFDPSVHIGCILGTGSNACYWEKVSNIKKYTLNDDLRKKLTESEIDDSAEMVVNIEWGNLGSDAGNTILKTTPYDKHVDNISCNPGRQRLEKMISGYYIGELVRYVLRDVFRNNSQIWHKMQQKDCFPPVLVSRILTDESCKLRWIHLWMMEELHINVEDLEDRRIIKEVCVMVRNRSATLAATALAAILKRSRHCHEHVTIAIDGSVYEKMPGYKTKLSETMRDVYGIKGVNLTLSKDGSGIGAAYIAAIS</sequence>
<comment type="pathway">
    <text evidence="1">Carbohydrate degradation; glycolysis; D-glyceraldehyde 3-phosphate and glycerone phosphate from D-glucose: step 1/4.</text>
</comment>
<proteinExistence type="evidence at transcript level"/>
<evidence type="ECO:0000259" key="13">
    <source>
        <dbReference type="Pfam" id="PF03727"/>
    </source>
</evidence>
<evidence type="ECO:0000256" key="3">
    <source>
        <dbReference type="ARBA" id="ARBA00009225"/>
    </source>
</evidence>
<dbReference type="Gene3D" id="3.40.367.20">
    <property type="match status" value="1"/>
</dbReference>
<organism evidence="14">
    <name type="scientific">Perkinsela sp. SMB-60</name>
    <dbReference type="NCBI Taxonomy" id="1840652"/>
    <lineage>
        <taxon>Eukaryota</taxon>
        <taxon>Discoba</taxon>
        <taxon>Euglenozoa</taxon>
        <taxon>Kinetoplastea</taxon>
        <taxon>Prokinetoplastina</taxon>
        <taxon>Ichthyobodonidae</taxon>
        <taxon>Perkinsela</taxon>
    </lineage>
</organism>
<dbReference type="GO" id="GO:0001678">
    <property type="term" value="P:intracellular glucose homeostasis"/>
    <property type="evidence" value="ECO:0007669"/>
    <property type="project" value="InterPro"/>
</dbReference>
<dbReference type="Pfam" id="PF00349">
    <property type="entry name" value="Hexokinase_1"/>
    <property type="match status" value="1"/>
</dbReference>
<dbReference type="PROSITE" id="PS51748">
    <property type="entry name" value="HEXOKINASE_2"/>
    <property type="match status" value="1"/>
</dbReference>
<evidence type="ECO:0000256" key="11">
    <source>
        <dbReference type="RuleBase" id="RU362007"/>
    </source>
</evidence>
<dbReference type="CDD" id="cd24018">
    <property type="entry name" value="ASKHA_NBD_HK_fungi"/>
    <property type="match status" value="1"/>
</dbReference>
<comment type="similarity">
    <text evidence="3 11">Belongs to the hexokinase family.</text>
</comment>
<dbReference type="SUPFAM" id="SSF53067">
    <property type="entry name" value="Actin-like ATPase domain"/>
    <property type="match status" value="2"/>
</dbReference>
<dbReference type="PRINTS" id="PR00475">
    <property type="entry name" value="HEXOKINASE"/>
</dbReference>
<dbReference type="GO" id="GO:0005536">
    <property type="term" value="F:D-glucose binding"/>
    <property type="evidence" value="ECO:0007669"/>
    <property type="project" value="InterPro"/>
</dbReference>
<keyword evidence="8 11" id="KW-0324">Glycolysis</keyword>
<comment type="catalytic activity">
    <reaction evidence="10">
        <text>D-fructose + ATP = D-fructose 6-phosphate + ADP + H(+)</text>
        <dbReference type="Rhea" id="RHEA:16125"/>
        <dbReference type="ChEBI" id="CHEBI:15378"/>
        <dbReference type="ChEBI" id="CHEBI:30616"/>
        <dbReference type="ChEBI" id="CHEBI:37721"/>
        <dbReference type="ChEBI" id="CHEBI:61527"/>
        <dbReference type="ChEBI" id="CHEBI:456216"/>
        <dbReference type="EC" id="2.7.1.1"/>
    </reaction>
    <physiologicalReaction direction="left-to-right" evidence="10">
        <dbReference type="Rhea" id="RHEA:16126"/>
    </physiologicalReaction>
</comment>
<evidence type="ECO:0000256" key="10">
    <source>
        <dbReference type="ARBA" id="ARBA00047905"/>
    </source>
</evidence>
<dbReference type="EC" id="2.7.1.-" evidence="11"/>
<evidence type="ECO:0000256" key="4">
    <source>
        <dbReference type="ARBA" id="ARBA00022679"/>
    </source>
</evidence>
<keyword evidence="6 11" id="KW-0418">Kinase</keyword>